<proteinExistence type="predicted"/>
<comment type="caution">
    <text evidence="1">The sequence shown here is derived from an EMBL/GenBank/DDBJ whole genome shotgun (WGS) entry which is preliminary data.</text>
</comment>
<evidence type="ECO:0000313" key="2">
    <source>
        <dbReference type="Proteomes" id="UP000051096"/>
    </source>
</evidence>
<dbReference type="Gene3D" id="1.20.120.1490">
    <property type="match status" value="1"/>
</dbReference>
<dbReference type="AlphaFoldDB" id="A0A0S8GGY7"/>
<protein>
    <recommendedName>
        <fullName evidence="3">Periplasmic heavy metal sensor</fullName>
    </recommendedName>
</protein>
<organism evidence="1 2">
    <name type="scientific">candidate division WOR_3 bacterium SM23_60</name>
    <dbReference type="NCBI Taxonomy" id="1703780"/>
    <lineage>
        <taxon>Bacteria</taxon>
        <taxon>Bacteria division WOR-3</taxon>
    </lineage>
</organism>
<gene>
    <name evidence="1" type="ORF">AMJ87_05940</name>
</gene>
<evidence type="ECO:0000313" key="1">
    <source>
        <dbReference type="EMBL" id="KPK72016.1"/>
    </source>
</evidence>
<name>A0A0S8GGY7_UNCW3</name>
<accession>A0A0S8GGY7</accession>
<evidence type="ECO:0008006" key="3">
    <source>
        <dbReference type="Google" id="ProtNLM"/>
    </source>
</evidence>
<sequence length="178" mass="21057">MAMVRRHVHGSVMGSLERSGEMRIGGTMKTLIVLVSLCAVCFAQGPNHHDPRVIIEKVKIYRLTQELDLTTEQAQMFFPKLHEFEKIEKDFHEQKLEMLDALKMLVIKEGKEDEIVTIVSEFEDAQQKKMEQQMSKLHDMWMVLTPVQRAKFLIFEDEFHREIRDMIKEIKEHRHQQP</sequence>
<reference evidence="1 2" key="1">
    <citation type="journal article" date="2015" name="Microbiome">
        <title>Genomic resolution of linkages in carbon, nitrogen, and sulfur cycling among widespread estuary sediment bacteria.</title>
        <authorList>
            <person name="Baker B.J."/>
            <person name="Lazar C.S."/>
            <person name="Teske A.P."/>
            <person name="Dick G.J."/>
        </authorList>
    </citation>
    <scope>NUCLEOTIDE SEQUENCE [LARGE SCALE GENOMIC DNA]</scope>
    <source>
        <strain evidence="1">SM23_60</strain>
    </source>
</reference>
<dbReference type="EMBL" id="LJUO01000044">
    <property type="protein sequence ID" value="KPK72016.1"/>
    <property type="molecule type" value="Genomic_DNA"/>
</dbReference>
<dbReference type="Proteomes" id="UP000051096">
    <property type="component" value="Unassembled WGS sequence"/>
</dbReference>